<reference evidence="1 2" key="2">
    <citation type="submission" date="2018-11" db="EMBL/GenBank/DDBJ databases">
        <authorList>
            <consortium name="Pathogen Informatics"/>
        </authorList>
    </citation>
    <scope>NUCLEOTIDE SEQUENCE [LARGE SCALE GENOMIC DNA]</scope>
</reference>
<keyword evidence="2" id="KW-1185">Reference proteome</keyword>
<gene>
    <name evidence="1" type="ORF">GPUH_LOCUS20561</name>
</gene>
<proteinExistence type="predicted"/>
<dbReference type="AlphaFoldDB" id="A0A183EHX0"/>
<sequence length="132" mass="14515">MLTEGDLREKPLELQCLGDIKRLASAICKLRAHFTPTERMQCCGEMSQGSSNGQIIYLDNDSLTKRPNDLLVCVSYKDGVVPIASADPRVLDKTSGTAERVLGEIAADSSGEGRLKRIHLLSREDLIRQVCL</sequence>
<evidence type="ECO:0000313" key="1">
    <source>
        <dbReference type="EMBL" id="VDN36302.1"/>
    </source>
</evidence>
<dbReference type="OrthoDB" id="422827at2759"/>
<name>A0A183EHX0_9BILA</name>
<dbReference type="Proteomes" id="UP000271098">
    <property type="component" value="Unassembled WGS sequence"/>
</dbReference>
<evidence type="ECO:0000313" key="3">
    <source>
        <dbReference type="WBParaSite" id="GPUH_0002058601-mRNA-1"/>
    </source>
</evidence>
<evidence type="ECO:0000313" key="2">
    <source>
        <dbReference type="Proteomes" id="UP000271098"/>
    </source>
</evidence>
<protein>
    <submittedName>
        <fullName evidence="3">START domain-containing protein</fullName>
    </submittedName>
</protein>
<organism evidence="3">
    <name type="scientific">Gongylonema pulchrum</name>
    <dbReference type="NCBI Taxonomy" id="637853"/>
    <lineage>
        <taxon>Eukaryota</taxon>
        <taxon>Metazoa</taxon>
        <taxon>Ecdysozoa</taxon>
        <taxon>Nematoda</taxon>
        <taxon>Chromadorea</taxon>
        <taxon>Rhabditida</taxon>
        <taxon>Spirurina</taxon>
        <taxon>Spiruromorpha</taxon>
        <taxon>Spiruroidea</taxon>
        <taxon>Gongylonematidae</taxon>
        <taxon>Gongylonema</taxon>
    </lineage>
</organism>
<accession>A0A183EHX0</accession>
<reference evidence="3" key="1">
    <citation type="submission" date="2016-06" db="UniProtKB">
        <authorList>
            <consortium name="WormBaseParasite"/>
        </authorList>
    </citation>
    <scope>IDENTIFICATION</scope>
</reference>
<dbReference type="EMBL" id="UYRT01090664">
    <property type="protein sequence ID" value="VDN36302.1"/>
    <property type="molecule type" value="Genomic_DNA"/>
</dbReference>
<dbReference type="WBParaSite" id="GPUH_0002058601-mRNA-1">
    <property type="protein sequence ID" value="GPUH_0002058601-mRNA-1"/>
    <property type="gene ID" value="GPUH_0002058601"/>
</dbReference>